<dbReference type="EMBL" id="SJPW01000002">
    <property type="protein sequence ID" value="TWU59150.1"/>
    <property type="molecule type" value="Genomic_DNA"/>
</dbReference>
<dbReference type="PANTHER" id="PTHR21180:SF32">
    <property type="entry name" value="ENDONUCLEASE_EXONUCLEASE_PHOSPHATASE FAMILY DOMAIN-CONTAINING PROTEIN 1"/>
    <property type="match status" value="1"/>
</dbReference>
<feature type="transmembrane region" description="Helical" evidence="1">
    <location>
        <begin position="17"/>
        <end position="35"/>
    </location>
</feature>
<dbReference type="GO" id="GO:0015628">
    <property type="term" value="P:protein secretion by the type II secretion system"/>
    <property type="evidence" value="ECO:0007669"/>
    <property type="project" value="TreeGrafter"/>
</dbReference>
<dbReference type="GO" id="GO:0015627">
    <property type="term" value="C:type II protein secretion system complex"/>
    <property type="evidence" value="ECO:0007669"/>
    <property type="project" value="TreeGrafter"/>
</dbReference>
<dbReference type="InterPro" id="IPR051675">
    <property type="entry name" value="Endo/Exo/Phosphatase_dom_1"/>
</dbReference>
<evidence type="ECO:0000256" key="1">
    <source>
        <dbReference type="SAM" id="Phobius"/>
    </source>
</evidence>
<evidence type="ECO:0000313" key="2">
    <source>
        <dbReference type="EMBL" id="TWU59150.1"/>
    </source>
</evidence>
<accession>A0A5C6FEX2</accession>
<dbReference type="InterPro" id="IPR010994">
    <property type="entry name" value="RuvA_2-like"/>
</dbReference>
<organism evidence="2 3">
    <name type="scientific">Rubripirellula tenax</name>
    <dbReference type="NCBI Taxonomy" id="2528015"/>
    <lineage>
        <taxon>Bacteria</taxon>
        <taxon>Pseudomonadati</taxon>
        <taxon>Planctomycetota</taxon>
        <taxon>Planctomycetia</taxon>
        <taxon>Pirellulales</taxon>
        <taxon>Pirellulaceae</taxon>
        <taxon>Rubripirellula</taxon>
    </lineage>
</organism>
<dbReference type="RefSeq" id="WP_246114373.1">
    <property type="nucleotide sequence ID" value="NZ_SJPW01000002.1"/>
</dbReference>
<dbReference type="Gene3D" id="1.10.150.320">
    <property type="entry name" value="Photosystem II 12 kDa extrinsic protein"/>
    <property type="match status" value="1"/>
</dbReference>
<comment type="caution">
    <text evidence="2">The sequence shown here is derived from an EMBL/GenBank/DDBJ whole genome shotgun (WGS) entry which is preliminary data.</text>
</comment>
<dbReference type="PANTHER" id="PTHR21180">
    <property type="entry name" value="ENDONUCLEASE/EXONUCLEASE/PHOSPHATASE FAMILY DOMAIN-CONTAINING PROTEIN 1"/>
    <property type="match status" value="1"/>
</dbReference>
<keyword evidence="1" id="KW-0812">Transmembrane</keyword>
<dbReference type="AlphaFoldDB" id="A0A5C6FEX2"/>
<gene>
    <name evidence="2" type="primary">comEA</name>
    <name evidence="2" type="ORF">Poly51_19360</name>
</gene>
<dbReference type="SUPFAM" id="SSF47781">
    <property type="entry name" value="RuvA domain 2-like"/>
    <property type="match status" value="1"/>
</dbReference>
<evidence type="ECO:0000313" key="3">
    <source>
        <dbReference type="Proteomes" id="UP000318288"/>
    </source>
</evidence>
<dbReference type="Proteomes" id="UP000318288">
    <property type="component" value="Unassembled WGS sequence"/>
</dbReference>
<sequence>MTEQSDRVESPFVKPPVQGLVVLLVFVMMLMLWVGSVRDPSSTGPGSPLTRPLLIDLNEAGTNELSLIPGVGPVLAHRIVADRDQNGNFASIEDLDRVHGVGPKTLDSLRSICVVRSSPPDDRIATSDD</sequence>
<proteinExistence type="predicted"/>
<name>A0A5C6FEX2_9BACT</name>
<reference evidence="2 3" key="1">
    <citation type="submission" date="2019-02" db="EMBL/GenBank/DDBJ databases">
        <title>Deep-cultivation of Planctomycetes and their phenomic and genomic characterization uncovers novel biology.</title>
        <authorList>
            <person name="Wiegand S."/>
            <person name="Jogler M."/>
            <person name="Boedeker C."/>
            <person name="Pinto D."/>
            <person name="Vollmers J."/>
            <person name="Rivas-Marin E."/>
            <person name="Kohn T."/>
            <person name="Peeters S.H."/>
            <person name="Heuer A."/>
            <person name="Rast P."/>
            <person name="Oberbeckmann S."/>
            <person name="Bunk B."/>
            <person name="Jeske O."/>
            <person name="Meyerdierks A."/>
            <person name="Storesund J.E."/>
            <person name="Kallscheuer N."/>
            <person name="Luecker S."/>
            <person name="Lage O.M."/>
            <person name="Pohl T."/>
            <person name="Merkel B.J."/>
            <person name="Hornburger P."/>
            <person name="Mueller R.-W."/>
            <person name="Bruemmer F."/>
            <person name="Labrenz M."/>
            <person name="Spormann A.M."/>
            <person name="Op Den Camp H."/>
            <person name="Overmann J."/>
            <person name="Amann R."/>
            <person name="Jetten M.S.M."/>
            <person name="Mascher T."/>
            <person name="Medema M.H."/>
            <person name="Devos D.P."/>
            <person name="Kaster A.-K."/>
            <person name="Ovreas L."/>
            <person name="Rohde M."/>
            <person name="Galperin M.Y."/>
            <person name="Jogler C."/>
        </authorList>
    </citation>
    <scope>NUCLEOTIDE SEQUENCE [LARGE SCALE GENOMIC DNA]</scope>
    <source>
        <strain evidence="2 3">Poly51</strain>
    </source>
</reference>
<keyword evidence="3" id="KW-1185">Reference proteome</keyword>
<protein>
    <submittedName>
        <fullName evidence="2">ComE operon protein 1</fullName>
    </submittedName>
</protein>
<keyword evidence="1" id="KW-0472">Membrane</keyword>
<keyword evidence="1" id="KW-1133">Transmembrane helix</keyword>
<dbReference type="Pfam" id="PF12836">
    <property type="entry name" value="HHH_3"/>
    <property type="match status" value="1"/>
</dbReference>